<organism evidence="1 2">
    <name type="scientific">Roseateles depolymerans</name>
    <dbReference type="NCBI Taxonomy" id="76731"/>
    <lineage>
        <taxon>Bacteria</taxon>
        <taxon>Pseudomonadati</taxon>
        <taxon>Pseudomonadota</taxon>
        <taxon>Betaproteobacteria</taxon>
        <taxon>Burkholderiales</taxon>
        <taxon>Sphaerotilaceae</taxon>
        <taxon>Roseateles</taxon>
    </lineage>
</organism>
<dbReference type="AlphaFoldDB" id="A0A0U3MEZ1"/>
<keyword evidence="2" id="KW-1185">Reference proteome</keyword>
<dbReference type="RefSeq" id="WP_058935443.1">
    <property type="nucleotide sequence ID" value="NZ_CP013729.1"/>
</dbReference>
<dbReference type="OrthoDB" id="9157607at2"/>
<proteinExistence type="predicted"/>
<accession>A0A0U3MEZ1</accession>
<name>A0A0U3MEZ1_9BURK</name>
<sequence length="353" mass="39966">MATLTLTAYKPNLKDPRVQKRVASVLAWVDLHLSPTSPQPVHHDKLRSVFGTPTNPLSAYLRANLLCQVGTYIPGQQSLSYTLNKAKRDKLEQQLHQLMVTTSGPSNADMYPELATLEFTYSLKSDRYWHPLQNIKREKKADLWRNHLPYSYDTEACAPTILFQCASAHGLSDVLLEPLRAYLDDRTKFRSHVATLTGLSLTDSKKLINSLFNGARLAANSYCSAFRLMGYDEAAMARLKADPQVKALLRNIKAVWSRLELVETHKQTPTLSEVLAGTAKPVEKKLKTSAQKWSYYFARERRILDSITDELRQAGIKHFTEHDGFRTDREIDVAAIQFAVKTKTGFDIKLKAE</sequence>
<dbReference type="Proteomes" id="UP000060699">
    <property type="component" value="Chromosome"/>
</dbReference>
<reference evidence="1 2" key="1">
    <citation type="submission" date="2015-12" db="EMBL/GenBank/DDBJ databases">
        <title>Complete genome of Roseateles depolymerans KCTC 42856.</title>
        <authorList>
            <person name="Kim K.M."/>
        </authorList>
    </citation>
    <scope>NUCLEOTIDE SEQUENCE [LARGE SCALE GENOMIC DNA]</scope>
    <source>
        <strain evidence="1 2">KCTC 42856</strain>
    </source>
</reference>
<evidence type="ECO:0000313" key="1">
    <source>
        <dbReference type="EMBL" id="ALV07309.1"/>
    </source>
</evidence>
<gene>
    <name evidence="1" type="ORF">RD2015_2845</name>
</gene>
<dbReference type="KEGG" id="rdp:RD2015_2845"/>
<dbReference type="EMBL" id="CP013729">
    <property type="protein sequence ID" value="ALV07309.1"/>
    <property type="molecule type" value="Genomic_DNA"/>
</dbReference>
<protein>
    <submittedName>
        <fullName evidence="1">Uncharacterized protein</fullName>
    </submittedName>
</protein>
<evidence type="ECO:0000313" key="2">
    <source>
        <dbReference type="Proteomes" id="UP000060699"/>
    </source>
</evidence>